<dbReference type="InterPro" id="IPR044974">
    <property type="entry name" value="Disease_R_plants"/>
</dbReference>
<dbReference type="AlphaFoldDB" id="A0A9R1UX00"/>
<keyword evidence="1" id="KW-0677">Repeat</keyword>
<dbReference type="Proteomes" id="UP000235145">
    <property type="component" value="Unassembled WGS sequence"/>
</dbReference>
<proteinExistence type="predicted"/>
<reference evidence="3 4" key="1">
    <citation type="journal article" date="2017" name="Nat. Commun.">
        <title>Genome assembly with in vitro proximity ligation data and whole-genome triplication in lettuce.</title>
        <authorList>
            <person name="Reyes-Chin-Wo S."/>
            <person name="Wang Z."/>
            <person name="Yang X."/>
            <person name="Kozik A."/>
            <person name="Arikit S."/>
            <person name="Song C."/>
            <person name="Xia L."/>
            <person name="Froenicke L."/>
            <person name="Lavelle D.O."/>
            <person name="Truco M.J."/>
            <person name="Xia R."/>
            <person name="Zhu S."/>
            <person name="Xu C."/>
            <person name="Xu H."/>
            <person name="Xu X."/>
            <person name="Cox K."/>
            <person name="Korf I."/>
            <person name="Meyers B.C."/>
            <person name="Michelmore R.W."/>
        </authorList>
    </citation>
    <scope>NUCLEOTIDE SEQUENCE [LARGE SCALE GENOMIC DNA]</scope>
    <source>
        <strain evidence="4">cv. Salinas</strain>
        <tissue evidence="3">Seedlings</tissue>
    </source>
</reference>
<dbReference type="SUPFAM" id="SSF52058">
    <property type="entry name" value="L domain-like"/>
    <property type="match status" value="1"/>
</dbReference>
<dbReference type="EMBL" id="NBSK02000008">
    <property type="protein sequence ID" value="KAJ0194373.1"/>
    <property type="molecule type" value="Genomic_DNA"/>
</dbReference>
<feature type="domain" description="Disease resistance protein Roq1-like winged-helix" evidence="2">
    <location>
        <begin position="5"/>
        <end position="55"/>
    </location>
</feature>
<dbReference type="InterPro" id="IPR032675">
    <property type="entry name" value="LRR_dom_sf"/>
</dbReference>
<keyword evidence="4" id="KW-1185">Reference proteome</keyword>
<evidence type="ECO:0000256" key="1">
    <source>
        <dbReference type="ARBA" id="ARBA00022737"/>
    </source>
</evidence>
<evidence type="ECO:0000259" key="2">
    <source>
        <dbReference type="Pfam" id="PF23282"/>
    </source>
</evidence>
<accession>A0A9R1UX00</accession>
<gene>
    <name evidence="3" type="ORF">LSAT_V11C800450650</name>
</gene>
<organism evidence="3 4">
    <name type="scientific">Lactuca sativa</name>
    <name type="common">Garden lettuce</name>
    <dbReference type="NCBI Taxonomy" id="4236"/>
    <lineage>
        <taxon>Eukaryota</taxon>
        <taxon>Viridiplantae</taxon>
        <taxon>Streptophyta</taxon>
        <taxon>Embryophyta</taxon>
        <taxon>Tracheophyta</taxon>
        <taxon>Spermatophyta</taxon>
        <taxon>Magnoliopsida</taxon>
        <taxon>eudicotyledons</taxon>
        <taxon>Gunneridae</taxon>
        <taxon>Pentapetalae</taxon>
        <taxon>asterids</taxon>
        <taxon>campanulids</taxon>
        <taxon>Asterales</taxon>
        <taxon>Asteraceae</taxon>
        <taxon>Cichorioideae</taxon>
        <taxon>Cichorieae</taxon>
        <taxon>Lactucinae</taxon>
        <taxon>Lactuca</taxon>
    </lineage>
</organism>
<name>A0A9R1UX00_LACSA</name>
<dbReference type="Pfam" id="PF23282">
    <property type="entry name" value="WHD_ROQ1"/>
    <property type="match status" value="1"/>
</dbReference>
<protein>
    <recommendedName>
        <fullName evidence="2">Disease resistance protein Roq1-like winged-helix domain-containing protein</fullName>
    </recommendedName>
</protein>
<sequence>MHHFTETILKTCDIKTRYGIMNLIEKCLLSIGQNNTLMMHRLIQKMGRFVVHQESPDKPWRQSQLWCHEESFKVLKQKSSNMNINLKIDVLSNMDNLLLLQLNYVNVQGSYENFSKELRMLCMYGFPSKYIPSDLVMNNLVALDMSYSNIKSSINVDRHPKLENREKLIRSCAKDKRFIGSLKILNLIFCEQLRSLVGFVEFPALEILIATNCNELVEVCESVQIRVELVYIDLRYYNKLEKLTMGMLNKVKTLLLDGCNLGESRIEIRDK</sequence>
<comment type="caution">
    <text evidence="3">The sequence shown here is derived from an EMBL/GenBank/DDBJ whole genome shotgun (WGS) entry which is preliminary data.</text>
</comment>
<dbReference type="PANTHER" id="PTHR11017:SF313">
    <property type="entry name" value="TIR DOMAIN, P-LOOP CONTAINING NUCLEOSIDE TRIPHOSPHATE HYDROLASE"/>
    <property type="match status" value="1"/>
</dbReference>
<evidence type="ECO:0000313" key="3">
    <source>
        <dbReference type="EMBL" id="KAJ0194373.1"/>
    </source>
</evidence>
<dbReference type="PANTHER" id="PTHR11017">
    <property type="entry name" value="LEUCINE-RICH REPEAT-CONTAINING PROTEIN"/>
    <property type="match status" value="1"/>
</dbReference>
<dbReference type="GO" id="GO:0006952">
    <property type="term" value="P:defense response"/>
    <property type="evidence" value="ECO:0007669"/>
    <property type="project" value="InterPro"/>
</dbReference>
<dbReference type="Gene3D" id="3.80.10.10">
    <property type="entry name" value="Ribonuclease Inhibitor"/>
    <property type="match status" value="1"/>
</dbReference>
<evidence type="ECO:0000313" key="4">
    <source>
        <dbReference type="Proteomes" id="UP000235145"/>
    </source>
</evidence>
<dbReference type="InterPro" id="IPR058192">
    <property type="entry name" value="WHD_ROQ1-like"/>
</dbReference>